<protein>
    <submittedName>
        <fullName evidence="8">Chymotrypsin-2-like</fullName>
    </submittedName>
</protein>
<keyword evidence="5" id="KW-1015">Disulfide bond</keyword>
<evidence type="ECO:0000256" key="4">
    <source>
        <dbReference type="ARBA" id="ARBA00022825"/>
    </source>
</evidence>
<dbReference type="Gene3D" id="2.40.10.10">
    <property type="entry name" value="Trypsin-like serine proteases"/>
    <property type="match status" value="3"/>
</dbReference>
<dbReference type="InterPro" id="IPR050430">
    <property type="entry name" value="Peptidase_S1"/>
</dbReference>
<dbReference type="GO" id="GO:0006508">
    <property type="term" value="P:proteolysis"/>
    <property type="evidence" value="ECO:0007669"/>
    <property type="project" value="UniProtKB-KW"/>
</dbReference>
<evidence type="ECO:0000256" key="1">
    <source>
        <dbReference type="ARBA" id="ARBA00007664"/>
    </source>
</evidence>
<dbReference type="CDD" id="cd00190">
    <property type="entry name" value="Tryp_SPc"/>
    <property type="match status" value="1"/>
</dbReference>
<dbReference type="PANTHER" id="PTHR24276:SF91">
    <property type="entry name" value="AT26814P-RELATED"/>
    <property type="match status" value="1"/>
</dbReference>
<evidence type="ECO:0000259" key="6">
    <source>
        <dbReference type="PROSITE" id="PS50240"/>
    </source>
</evidence>
<evidence type="ECO:0000256" key="2">
    <source>
        <dbReference type="ARBA" id="ARBA00022670"/>
    </source>
</evidence>
<dbReference type="GeneID" id="105365639"/>
<dbReference type="InterPro" id="IPR001314">
    <property type="entry name" value="Peptidase_S1A"/>
</dbReference>
<evidence type="ECO:0000256" key="5">
    <source>
        <dbReference type="ARBA" id="ARBA00023157"/>
    </source>
</evidence>
<dbReference type="InterPro" id="IPR009003">
    <property type="entry name" value="Peptidase_S1_PA"/>
</dbReference>
<dbReference type="PRINTS" id="PR00722">
    <property type="entry name" value="CHYMOTRYPSIN"/>
</dbReference>
<dbReference type="RefSeq" id="XP_011502159.1">
    <property type="nucleotide sequence ID" value="XM_011503857.1"/>
</dbReference>
<dbReference type="InterPro" id="IPR043504">
    <property type="entry name" value="Peptidase_S1_PA_chymotrypsin"/>
</dbReference>
<evidence type="ECO:0000256" key="3">
    <source>
        <dbReference type="ARBA" id="ARBA00022801"/>
    </source>
</evidence>
<dbReference type="SUPFAM" id="SSF50494">
    <property type="entry name" value="Trypsin-like serine proteases"/>
    <property type="match status" value="2"/>
</dbReference>
<dbReference type="Pfam" id="PF00089">
    <property type="entry name" value="Trypsin"/>
    <property type="match status" value="3"/>
</dbReference>
<organism evidence="7 8">
    <name type="scientific">Ceratosolen solmsi marchali</name>
    <dbReference type="NCBI Taxonomy" id="326594"/>
    <lineage>
        <taxon>Eukaryota</taxon>
        <taxon>Metazoa</taxon>
        <taxon>Ecdysozoa</taxon>
        <taxon>Arthropoda</taxon>
        <taxon>Hexapoda</taxon>
        <taxon>Insecta</taxon>
        <taxon>Pterygota</taxon>
        <taxon>Neoptera</taxon>
        <taxon>Endopterygota</taxon>
        <taxon>Hymenoptera</taxon>
        <taxon>Apocrita</taxon>
        <taxon>Proctotrupomorpha</taxon>
        <taxon>Chalcidoidea</taxon>
        <taxon>Agaonidae</taxon>
        <taxon>Agaoninae</taxon>
        <taxon>Ceratosolen</taxon>
    </lineage>
</organism>
<evidence type="ECO:0000313" key="8">
    <source>
        <dbReference type="RefSeq" id="XP_011502159.1"/>
    </source>
</evidence>
<dbReference type="PANTHER" id="PTHR24276">
    <property type="entry name" value="POLYSERASE-RELATED"/>
    <property type="match status" value="1"/>
</dbReference>
<dbReference type="KEGG" id="csol:105365639"/>
<reference evidence="8" key="1">
    <citation type="submission" date="2025-08" db="UniProtKB">
        <authorList>
            <consortium name="RefSeq"/>
        </authorList>
    </citation>
    <scope>IDENTIFICATION</scope>
</reference>
<dbReference type="SMART" id="SM00020">
    <property type="entry name" value="Tryp_SPc"/>
    <property type="match status" value="1"/>
</dbReference>
<name>A0AAJ6YQ23_9HYME</name>
<keyword evidence="2" id="KW-0645">Protease</keyword>
<comment type="similarity">
    <text evidence="1">Belongs to the peptidase S1 family.</text>
</comment>
<dbReference type="PROSITE" id="PS50240">
    <property type="entry name" value="TRYPSIN_DOM"/>
    <property type="match status" value="1"/>
</dbReference>
<keyword evidence="7" id="KW-1185">Reference proteome</keyword>
<accession>A0AAJ6YQ23</accession>
<keyword evidence="4" id="KW-0720">Serine protease</keyword>
<dbReference type="AlphaFoldDB" id="A0AAJ6YQ23"/>
<sequence length="319" mass="35297">MEPAKRLPSSHLYTSIEVVLEVKEQFEELHKAFHKEHNYLELKWPTTLRHRLNESTRTTTKAEEISPIRGQSREVACLHNVPVLPFSGVFCIRQRIAGGENADIENFPHLVSLRYSRNNKHFCGGTIISQHHILTVAHCMEMASHNNILIYSGSSSSINEMIQFNALQQKINLPTVDVVNGAIAMVAGWGVMFHKSNIMSDQLQKAWMVVLDSTTCQEAIPFVHKEQICAYQNVGVGACTGDSGSPLVSNNVAIGLASYAIECAKGLPDGDSGGPVVANEKLIGIQSWVIPCAQGYPDVFTNVYSYLDFINSNIQNFLL</sequence>
<feature type="domain" description="Peptidase S1" evidence="6">
    <location>
        <begin position="96"/>
        <end position="315"/>
    </location>
</feature>
<dbReference type="PROSITE" id="PS00135">
    <property type="entry name" value="TRYPSIN_SER"/>
    <property type="match status" value="1"/>
</dbReference>
<dbReference type="InterPro" id="IPR001254">
    <property type="entry name" value="Trypsin_dom"/>
</dbReference>
<dbReference type="GO" id="GO:0004252">
    <property type="term" value="F:serine-type endopeptidase activity"/>
    <property type="evidence" value="ECO:0007669"/>
    <property type="project" value="InterPro"/>
</dbReference>
<gene>
    <name evidence="8" type="primary">LOC105365639</name>
</gene>
<dbReference type="Proteomes" id="UP000695007">
    <property type="component" value="Unplaced"/>
</dbReference>
<keyword evidence="3" id="KW-0378">Hydrolase</keyword>
<dbReference type="InterPro" id="IPR033116">
    <property type="entry name" value="TRYPSIN_SER"/>
</dbReference>
<proteinExistence type="inferred from homology"/>
<evidence type="ECO:0000313" key="7">
    <source>
        <dbReference type="Proteomes" id="UP000695007"/>
    </source>
</evidence>